<proteinExistence type="predicted"/>
<sequence>MKILPYFSVKDAKPASPPRPRFMPVNINLDDDDDEEEVKPKIEPLPDSASSSSEDSDDDTPPPRDPTPPPRPPAAPEDGAWCPHDRSQDGRLPEPTPVTATFDLYIDSVRFIPDNAVFCKVTGRVFNFNLGGEAEKLDDILAYPLHSSNHRCPRFNFRMALNKDRVIVNHNMVIMLRIYCYEESTNQMVVAGTTLLAPFDSAQGKPVLRVGGHQQRIRVGLPSFEGGVANLMASDMDSNPTIPGLTILYRLLPHTESAVDAPEYSSGYYQSASCEPGESETRLFRHYLRRDTADLTVGEWCRRLQERQRTSQLADGPNLQKWMETMLESKKEKDKDKKAAVPDLDLQKFIHYDIEVGANVMLEQAFGLPAFLENRFTLAMVEYLPGKATKDSGPAGAGRGDPAAERFVTQKLDINSLQRSPNWTDPHTTLHPHYDDDTVLLVRLFSLPLEYRPGGTVRPRDGDAEPELQLDRPAAWTLLQLFDSKSVFSGTHAVPLLMPPVNSEFLELAQRTGAGAKLFSEGKSKELITPHDGASLEVTIWDGTFSSEECPPIQRYDSVLAALQPLDKYNKHKSQKAGPPVNALVFENMTEKQQQEGVHGDDYIYEKQTFETAMVKKFNTLLNKALVSSGEKKIQGIPEE</sequence>
<organism evidence="2 3">
    <name type="scientific">Amphibalanus amphitrite</name>
    <name type="common">Striped barnacle</name>
    <name type="synonym">Balanus amphitrite</name>
    <dbReference type="NCBI Taxonomy" id="1232801"/>
    <lineage>
        <taxon>Eukaryota</taxon>
        <taxon>Metazoa</taxon>
        <taxon>Ecdysozoa</taxon>
        <taxon>Arthropoda</taxon>
        <taxon>Crustacea</taxon>
        <taxon>Multicrustacea</taxon>
        <taxon>Cirripedia</taxon>
        <taxon>Thoracica</taxon>
        <taxon>Thoracicalcarea</taxon>
        <taxon>Balanomorpha</taxon>
        <taxon>Balanoidea</taxon>
        <taxon>Balanidae</taxon>
        <taxon>Amphibalaninae</taxon>
        <taxon>Amphibalanus</taxon>
    </lineage>
</organism>
<keyword evidence="3" id="KW-1185">Reference proteome</keyword>
<dbReference type="OrthoDB" id="70142at2759"/>
<dbReference type="Proteomes" id="UP000440578">
    <property type="component" value="Unassembled WGS sequence"/>
</dbReference>
<dbReference type="AlphaFoldDB" id="A0A6A4WZM7"/>
<gene>
    <name evidence="2" type="ORF">FJT64_020785</name>
</gene>
<evidence type="ECO:0000313" key="3">
    <source>
        <dbReference type="Proteomes" id="UP000440578"/>
    </source>
</evidence>
<name>A0A6A4WZM7_AMPAM</name>
<feature type="compositionally biased region" description="Basic and acidic residues" evidence="1">
    <location>
        <begin position="83"/>
        <end position="92"/>
    </location>
</feature>
<evidence type="ECO:0000313" key="2">
    <source>
        <dbReference type="EMBL" id="KAF0307958.1"/>
    </source>
</evidence>
<comment type="caution">
    <text evidence="2">The sequence shown here is derived from an EMBL/GenBank/DDBJ whole genome shotgun (WGS) entry which is preliminary data.</text>
</comment>
<accession>A0A6A4WZM7</accession>
<reference evidence="2 3" key="1">
    <citation type="submission" date="2019-07" db="EMBL/GenBank/DDBJ databases">
        <title>Draft genome assembly of a fouling barnacle, Amphibalanus amphitrite (Darwin, 1854): The first reference genome for Thecostraca.</title>
        <authorList>
            <person name="Kim W."/>
        </authorList>
    </citation>
    <scope>NUCLEOTIDE SEQUENCE [LARGE SCALE GENOMIC DNA]</scope>
    <source>
        <strain evidence="2">SNU_AA5</strain>
        <tissue evidence="2">Soma without cirri and trophi</tissue>
    </source>
</reference>
<feature type="region of interest" description="Disordered" evidence="1">
    <location>
        <begin position="1"/>
        <end position="95"/>
    </location>
</feature>
<dbReference type="EMBL" id="VIIS01000526">
    <property type="protein sequence ID" value="KAF0307958.1"/>
    <property type="molecule type" value="Genomic_DNA"/>
</dbReference>
<feature type="compositionally biased region" description="Pro residues" evidence="1">
    <location>
        <begin position="63"/>
        <end position="75"/>
    </location>
</feature>
<protein>
    <submittedName>
        <fullName evidence="2">Uncharacterized protein</fullName>
    </submittedName>
</protein>
<evidence type="ECO:0000256" key="1">
    <source>
        <dbReference type="SAM" id="MobiDB-lite"/>
    </source>
</evidence>